<comment type="cofactor">
    <cofactor evidence="1">
        <name>[4Fe-4S] cluster</name>
        <dbReference type="ChEBI" id="CHEBI:49883"/>
    </cofactor>
</comment>
<dbReference type="InterPro" id="IPR034505">
    <property type="entry name" value="Coproporphyrinogen-III_oxidase"/>
</dbReference>
<dbReference type="Gene3D" id="3.20.20.70">
    <property type="entry name" value="Aldolase class I"/>
    <property type="match status" value="1"/>
</dbReference>
<dbReference type="Pfam" id="PF04055">
    <property type="entry name" value="Radical_SAM"/>
    <property type="match status" value="1"/>
</dbReference>
<dbReference type="PANTHER" id="PTHR13932">
    <property type="entry name" value="COPROPORPHYRINIGEN III OXIDASE"/>
    <property type="match status" value="1"/>
</dbReference>
<evidence type="ECO:0000313" key="12">
    <source>
        <dbReference type="EMBL" id="ALP51675.1"/>
    </source>
</evidence>
<keyword evidence="13" id="KW-1185">Reference proteome</keyword>
<evidence type="ECO:0000256" key="2">
    <source>
        <dbReference type="ARBA" id="ARBA00006100"/>
    </source>
</evidence>
<evidence type="ECO:0000256" key="10">
    <source>
        <dbReference type="RuleBase" id="RU364116"/>
    </source>
</evidence>
<evidence type="ECO:0000256" key="8">
    <source>
        <dbReference type="ARBA" id="ARBA00023014"/>
    </source>
</evidence>
<dbReference type="GO" id="GO:0006779">
    <property type="term" value="P:porphyrin-containing compound biosynthetic process"/>
    <property type="evidence" value="ECO:0007669"/>
    <property type="project" value="InterPro"/>
</dbReference>
<dbReference type="GO" id="GO:0051539">
    <property type="term" value="F:4 iron, 4 sulfur cluster binding"/>
    <property type="evidence" value="ECO:0007669"/>
    <property type="project" value="UniProtKB-UniRule"/>
</dbReference>
<keyword evidence="6 10" id="KW-0479">Metal-binding</keyword>
<evidence type="ECO:0000256" key="4">
    <source>
        <dbReference type="ARBA" id="ARBA00022617"/>
    </source>
</evidence>
<dbReference type="PROSITE" id="PS51918">
    <property type="entry name" value="RADICAL_SAM"/>
    <property type="match status" value="1"/>
</dbReference>
<gene>
    <name evidence="12" type="ORF">Tel_00145</name>
</gene>
<dbReference type="SFLD" id="SFLDG01082">
    <property type="entry name" value="B12-binding_domain_containing"/>
    <property type="match status" value="1"/>
</dbReference>
<dbReference type="InterPro" id="IPR058240">
    <property type="entry name" value="rSAM_sf"/>
</dbReference>
<dbReference type="NCBIfam" id="TIGR00539">
    <property type="entry name" value="hemN_rel"/>
    <property type="match status" value="1"/>
</dbReference>
<dbReference type="GO" id="GO:0046872">
    <property type="term" value="F:metal ion binding"/>
    <property type="evidence" value="ECO:0007669"/>
    <property type="project" value="UniProtKB-UniRule"/>
</dbReference>
<dbReference type="SFLD" id="SFLDG01065">
    <property type="entry name" value="anaerobic_coproporphyrinogen-I"/>
    <property type="match status" value="1"/>
</dbReference>
<dbReference type="KEGG" id="tee:Tel_00145"/>
<keyword evidence="5 10" id="KW-0949">S-adenosyl-L-methionine</keyword>
<dbReference type="GO" id="GO:0005737">
    <property type="term" value="C:cytoplasm"/>
    <property type="evidence" value="ECO:0007669"/>
    <property type="project" value="UniProtKB-SubCell"/>
</dbReference>
<protein>
    <recommendedName>
        <fullName evidence="3 10">Heme chaperone HemW</fullName>
    </recommendedName>
</protein>
<organism evidence="12 13">
    <name type="scientific">Candidatus Tenderia electrophaga</name>
    <dbReference type="NCBI Taxonomy" id="1748243"/>
    <lineage>
        <taxon>Bacteria</taxon>
        <taxon>Pseudomonadati</taxon>
        <taxon>Pseudomonadota</taxon>
        <taxon>Gammaproteobacteria</taxon>
        <taxon>Candidatus Tenderiales</taxon>
        <taxon>Candidatus Tenderiaceae</taxon>
        <taxon>Candidatus Tenderia</taxon>
    </lineage>
</organism>
<name>A0A0S2T916_9GAMM</name>
<dbReference type="SFLD" id="SFLDS00029">
    <property type="entry name" value="Radical_SAM"/>
    <property type="match status" value="1"/>
</dbReference>
<keyword evidence="4 10" id="KW-0349">Heme</keyword>
<reference evidence="12" key="1">
    <citation type="submission" date="2015-10" db="EMBL/GenBank/DDBJ databases">
        <title>Description of Candidatus Tenderia electrophaga gen. nov, sp. nov., an Uncultivated Electroautotroph from a Biocathode Enrichment.</title>
        <authorList>
            <person name="Eddie B.J."/>
            <person name="Malanoski A.P."/>
            <person name="Wang Z."/>
            <person name="Hall R.J."/>
            <person name="Oh S.D."/>
            <person name="Heiner C."/>
            <person name="Lin B."/>
            <person name="Strycharz-Glaven S.M."/>
        </authorList>
    </citation>
    <scope>NUCLEOTIDE SEQUENCE [LARGE SCALE GENOMIC DNA]</scope>
    <source>
        <strain evidence="12">NRL1</strain>
    </source>
</reference>
<dbReference type="PANTHER" id="PTHR13932:SF5">
    <property type="entry name" value="RADICAL S-ADENOSYL METHIONINE DOMAIN-CONTAINING PROTEIN 1, MITOCHONDRIAL"/>
    <property type="match status" value="1"/>
</dbReference>
<dbReference type="SFLD" id="SFLDF00562">
    <property type="entry name" value="HemN-like__clustered_with_heat"/>
    <property type="match status" value="1"/>
</dbReference>
<dbReference type="AlphaFoldDB" id="A0A0S2T916"/>
<accession>A0A0S2T916</accession>
<dbReference type="InterPro" id="IPR004559">
    <property type="entry name" value="HemW-like"/>
</dbReference>
<evidence type="ECO:0000256" key="1">
    <source>
        <dbReference type="ARBA" id="ARBA00001966"/>
    </source>
</evidence>
<dbReference type="InterPro" id="IPR013785">
    <property type="entry name" value="Aldolase_TIM"/>
</dbReference>
<keyword evidence="7 10" id="KW-0408">Iron</keyword>
<comment type="similarity">
    <text evidence="2">Belongs to the anaerobic coproporphyrinogen-III oxidase family. HemW subfamily.</text>
</comment>
<evidence type="ECO:0000256" key="5">
    <source>
        <dbReference type="ARBA" id="ARBA00022691"/>
    </source>
</evidence>
<evidence type="ECO:0000259" key="11">
    <source>
        <dbReference type="PROSITE" id="PS51918"/>
    </source>
</evidence>
<keyword evidence="9 10" id="KW-0143">Chaperone</keyword>
<dbReference type="SUPFAM" id="SSF102114">
    <property type="entry name" value="Radical SAM enzymes"/>
    <property type="match status" value="1"/>
</dbReference>
<proteinExistence type="inferred from homology"/>
<sequence length="385" mass="43705">MFNFTTLPPLSLYLHIPWCVRKCPYCDFNSHEAKRDIPEHAYVAALISDLEQELPDVWGRQVHSIFIGGGTPSLFSAEALDQLFSALRARLNLAANAEITLEANPGAIEADKFREFRALGINRLSIGVQSFNDDALQRIGRIHGRREATRAAERAHDAGFDNFNLDLMFGLPQQTLEQAREDVATAIALEPSHISHYQLTLEPNTLFHHKPPPLPEDELLWRMQEHCQAQLGDAGYQHYEVSAFAKDQRRCRHNLNYWQFGDYLGIGAGAHGKISNAQLQTIQRRSKLRRPEDYLAQAHSPARISTEQTLSERDAGFEFMLNALRLTDGFAPHLFSDHTGLPISVVEQPLRQAEEQGLIDWSVRLIRPTEKGRNYLNELLQLFLP</sequence>
<keyword evidence="10" id="KW-0963">Cytoplasm</keyword>
<keyword evidence="10" id="KW-0004">4Fe-4S</keyword>
<dbReference type="InterPro" id="IPR007197">
    <property type="entry name" value="rSAM"/>
</dbReference>
<dbReference type="Proteomes" id="UP000055136">
    <property type="component" value="Chromosome"/>
</dbReference>
<dbReference type="CDD" id="cd01335">
    <property type="entry name" value="Radical_SAM"/>
    <property type="match status" value="1"/>
</dbReference>
<evidence type="ECO:0000256" key="9">
    <source>
        <dbReference type="ARBA" id="ARBA00023186"/>
    </source>
</evidence>
<dbReference type="EMBL" id="CP013099">
    <property type="protein sequence ID" value="ALP51675.1"/>
    <property type="molecule type" value="Genomic_DNA"/>
</dbReference>
<keyword evidence="8 10" id="KW-0411">Iron-sulfur</keyword>
<dbReference type="InterPro" id="IPR010723">
    <property type="entry name" value="HemN_C"/>
</dbReference>
<comment type="subcellular location">
    <subcellularLocation>
        <location evidence="10">Cytoplasm</location>
    </subcellularLocation>
</comment>
<dbReference type="Pfam" id="PF06969">
    <property type="entry name" value="HemN_C"/>
    <property type="match status" value="1"/>
</dbReference>
<dbReference type="SFLD" id="SFLDF00288">
    <property type="entry name" value="HemN-like__clustered_with_nucl"/>
    <property type="match status" value="1"/>
</dbReference>
<evidence type="ECO:0000313" key="13">
    <source>
        <dbReference type="Proteomes" id="UP000055136"/>
    </source>
</evidence>
<comment type="function">
    <text evidence="10">Probably acts as a heme chaperone, transferring heme to an unknown acceptor. Binds one molecule of heme per monomer, possibly covalently. Binds 1 [4Fe-4S] cluster. The cluster is coordinated with 3 cysteines and an exchangeable S-adenosyl-L-methionine.</text>
</comment>
<dbReference type="SMART" id="SM00729">
    <property type="entry name" value="Elp3"/>
    <property type="match status" value="1"/>
</dbReference>
<evidence type="ECO:0000256" key="7">
    <source>
        <dbReference type="ARBA" id="ARBA00023004"/>
    </source>
</evidence>
<dbReference type="GO" id="GO:0004109">
    <property type="term" value="F:coproporphyrinogen oxidase activity"/>
    <property type="evidence" value="ECO:0007669"/>
    <property type="project" value="InterPro"/>
</dbReference>
<evidence type="ECO:0000256" key="6">
    <source>
        <dbReference type="ARBA" id="ARBA00022723"/>
    </source>
</evidence>
<dbReference type="InterPro" id="IPR006638">
    <property type="entry name" value="Elp3/MiaA/NifB-like_rSAM"/>
</dbReference>
<evidence type="ECO:0000256" key="3">
    <source>
        <dbReference type="ARBA" id="ARBA00017228"/>
    </source>
</evidence>
<feature type="domain" description="Radical SAM core" evidence="11">
    <location>
        <begin position="4"/>
        <end position="237"/>
    </location>
</feature>
<dbReference type="STRING" id="1748243.Tel_00145"/>